<protein>
    <recommendedName>
        <fullName evidence="2">Phage protein Gp19/Gp15/Gp42</fullName>
    </recommendedName>
</protein>
<sequence length="126" mass="13335">MAGQNKPFATLSDLKAMFPTLEATEEGRAENLLSLISAAVSSLCDVESKDPAVLKLVVCQVAIRVLQSGSETPIGVQSQSWTASPFGGSVSYSNPTGDIYFTSFEKSLLGVDEGYAVFANPLPKED</sequence>
<name>A0A8S5QBF7_9CAUD</name>
<reference evidence="1" key="1">
    <citation type="journal article" date="2021" name="Proc. Natl. Acad. Sci. U.S.A.">
        <title>A Catalog of Tens of Thousands of Viruses from Human Metagenomes Reveals Hidden Associations with Chronic Diseases.</title>
        <authorList>
            <person name="Tisza M.J."/>
            <person name="Buck C.B."/>
        </authorList>
    </citation>
    <scope>NUCLEOTIDE SEQUENCE</scope>
    <source>
        <strain evidence="1">CtlQ13</strain>
    </source>
</reference>
<dbReference type="EMBL" id="BK015619">
    <property type="protein sequence ID" value="DAE16250.1"/>
    <property type="molecule type" value="Genomic_DNA"/>
</dbReference>
<evidence type="ECO:0008006" key="2">
    <source>
        <dbReference type="Google" id="ProtNLM"/>
    </source>
</evidence>
<proteinExistence type="predicted"/>
<organism evidence="1">
    <name type="scientific">Siphoviridae sp. ctlQ13</name>
    <dbReference type="NCBI Taxonomy" id="2825648"/>
    <lineage>
        <taxon>Viruses</taxon>
        <taxon>Duplodnaviria</taxon>
        <taxon>Heunggongvirae</taxon>
        <taxon>Uroviricota</taxon>
        <taxon>Caudoviricetes</taxon>
    </lineage>
</organism>
<evidence type="ECO:0000313" key="1">
    <source>
        <dbReference type="EMBL" id="DAE16250.1"/>
    </source>
</evidence>
<accession>A0A8S5QBF7</accession>